<feature type="transmembrane region" description="Helical" evidence="1">
    <location>
        <begin position="97"/>
        <end position="118"/>
    </location>
</feature>
<keyword evidence="1" id="KW-0812">Transmembrane</keyword>
<evidence type="ECO:0000313" key="2">
    <source>
        <dbReference type="EMBL" id="GAA5157514.1"/>
    </source>
</evidence>
<evidence type="ECO:0008006" key="4">
    <source>
        <dbReference type="Google" id="ProtNLM"/>
    </source>
</evidence>
<reference evidence="3" key="1">
    <citation type="journal article" date="2019" name="Int. J. Syst. Evol. Microbiol.">
        <title>The Global Catalogue of Microorganisms (GCM) 10K type strain sequencing project: providing services to taxonomists for standard genome sequencing and annotation.</title>
        <authorList>
            <consortium name="The Broad Institute Genomics Platform"/>
            <consortium name="The Broad Institute Genome Sequencing Center for Infectious Disease"/>
            <person name="Wu L."/>
            <person name="Ma J."/>
        </authorList>
    </citation>
    <scope>NUCLEOTIDE SEQUENCE [LARGE SCALE GENOMIC DNA]</scope>
    <source>
        <strain evidence="3">JCM 18303</strain>
    </source>
</reference>
<protein>
    <recommendedName>
        <fullName evidence="4">ATP synthase subunit I</fullName>
    </recommendedName>
</protein>
<keyword evidence="3" id="KW-1185">Reference proteome</keyword>
<keyword evidence="1" id="KW-1133">Transmembrane helix</keyword>
<accession>A0ABP9Q921</accession>
<keyword evidence="1" id="KW-0472">Membrane</keyword>
<gene>
    <name evidence="2" type="ORF">GCM10023321_35870</name>
</gene>
<dbReference type="EMBL" id="BAABJP010000015">
    <property type="protein sequence ID" value="GAA5157514.1"/>
    <property type="molecule type" value="Genomic_DNA"/>
</dbReference>
<feature type="transmembrane region" description="Helical" evidence="1">
    <location>
        <begin position="69"/>
        <end position="91"/>
    </location>
</feature>
<organism evidence="2 3">
    <name type="scientific">Pseudonocardia eucalypti</name>
    <dbReference type="NCBI Taxonomy" id="648755"/>
    <lineage>
        <taxon>Bacteria</taxon>
        <taxon>Bacillati</taxon>
        <taxon>Actinomycetota</taxon>
        <taxon>Actinomycetes</taxon>
        <taxon>Pseudonocardiales</taxon>
        <taxon>Pseudonocardiaceae</taxon>
        <taxon>Pseudonocardia</taxon>
    </lineage>
</organism>
<proteinExistence type="predicted"/>
<dbReference type="Proteomes" id="UP001428817">
    <property type="component" value="Unassembled WGS sequence"/>
</dbReference>
<comment type="caution">
    <text evidence="2">The sequence shown here is derived from an EMBL/GenBank/DDBJ whole genome shotgun (WGS) entry which is preliminary data.</text>
</comment>
<name>A0ABP9Q921_9PSEU</name>
<evidence type="ECO:0000313" key="3">
    <source>
        <dbReference type="Proteomes" id="UP001428817"/>
    </source>
</evidence>
<sequence length="124" mass="12747">MVNRKTLRRTLLWAAVAGVIGLGVAIALGQPVAGLLGLLGLALGAANARAAQVSVARYSDRGEFSKGRFAISVLGRLGVITVIALGCAVLLRPTGLAVFAGLAVFQLLTIVSAMLPLVKEIRQS</sequence>
<feature type="transmembrane region" description="Helical" evidence="1">
    <location>
        <begin position="12"/>
        <end position="29"/>
    </location>
</feature>
<evidence type="ECO:0000256" key="1">
    <source>
        <dbReference type="SAM" id="Phobius"/>
    </source>
</evidence>